<keyword evidence="2" id="KW-0175">Coiled coil</keyword>
<dbReference type="STRING" id="1125847.NT26_1030"/>
<keyword evidence="5" id="KW-1185">Reference proteome</keyword>
<gene>
    <name evidence="4" type="ORF">NT26_1030</name>
</gene>
<feature type="domain" description="YknX-like C-terminal permuted SH3-like" evidence="3">
    <location>
        <begin position="332"/>
        <end position="397"/>
    </location>
</feature>
<comment type="subcellular location">
    <subcellularLocation>
        <location evidence="1">Cell envelope</location>
    </subcellularLocation>
</comment>
<proteinExistence type="predicted"/>
<dbReference type="PANTHER" id="PTHR32347:SF29">
    <property type="entry name" value="UPF0194 MEMBRANE PROTEIN YBHG"/>
    <property type="match status" value="1"/>
</dbReference>
<evidence type="ECO:0000313" key="5">
    <source>
        <dbReference type="Proteomes" id="UP000010792"/>
    </source>
</evidence>
<dbReference type="Gene3D" id="2.40.50.100">
    <property type="match status" value="1"/>
</dbReference>
<evidence type="ECO:0000313" key="4">
    <source>
        <dbReference type="EMBL" id="CCF18754.1"/>
    </source>
</evidence>
<protein>
    <submittedName>
        <fullName evidence="4">Membrane protein</fullName>
    </submittedName>
</protein>
<dbReference type="PANTHER" id="PTHR32347">
    <property type="entry name" value="EFFLUX SYSTEM COMPONENT YKNX-RELATED"/>
    <property type="match status" value="1"/>
</dbReference>
<evidence type="ECO:0000256" key="1">
    <source>
        <dbReference type="ARBA" id="ARBA00004196"/>
    </source>
</evidence>
<evidence type="ECO:0000259" key="3">
    <source>
        <dbReference type="Pfam" id="PF25989"/>
    </source>
</evidence>
<dbReference type="AlphaFoldDB" id="L0NCZ1"/>
<organism evidence="4 5">
    <name type="scientific">Pseudorhizobium banfieldiae</name>
    <dbReference type="NCBI Taxonomy" id="1125847"/>
    <lineage>
        <taxon>Bacteria</taxon>
        <taxon>Pseudomonadati</taxon>
        <taxon>Pseudomonadota</taxon>
        <taxon>Alphaproteobacteria</taxon>
        <taxon>Hyphomicrobiales</taxon>
        <taxon>Rhizobiaceae</taxon>
        <taxon>Rhizobium/Agrobacterium group</taxon>
        <taxon>Pseudorhizobium</taxon>
    </lineage>
</organism>
<dbReference type="KEGG" id="rht:NT26_1030"/>
<evidence type="ECO:0000256" key="2">
    <source>
        <dbReference type="ARBA" id="ARBA00023054"/>
    </source>
</evidence>
<dbReference type="InterPro" id="IPR050465">
    <property type="entry name" value="UPF0194_transport"/>
</dbReference>
<dbReference type="Proteomes" id="UP000010792">
    <property type="component" value="Chromosome"/>
</dbReference>
<name>L0NCZ1_9HYPH</name>
<dbReference type="EMBL" id="FO082820">
    <property type="protein sequence ID" value="CCF18754.1"/>
    <property type="molecule type" value="Genomic_DNA"/>
</dbReference>
<dbReference type="InterPro" id="IPR058637">
    <property type="entry name" value="YknX-like_C"/>
</dbReference>
<dbReference type="RefSeq" id="WP_052637704.1">
    <property type="nucleotide sequence ID" value="NZ_FO082820.1"/>
</dbReference>
<dbReference type="Gene3D" id="2.40.420.20">
    <property type="match status" value="1"/>
</dbReference>
<reference evidence="4 5" key="1">
    <citation type="journal article" date="2013" name="Genome Biol. Evol.">
        <title>Life in an arsenic-containing gold mine: genome and physiology of the autotrophic arsenite-oxidizing bacterium rhizobium sp. NT-26.</title>
        <authorList>
            <person name="Andres J."/>
            <person name="Arsene-Ploetze F."/>
            <person name="Barbe V."/>
            <person name="Brochier-Armanet C."/>
            <person name="Cleiss-Arnold J."/>
            <person name="Coppee J.Y."/>
            <person name="Dillies M.A."/>
            <person name="Geist"/>
            <person name="L"/>
            <person name="Joublin A."/>
            <person name="Koechler S."/>
            <person name="Lassalle F."/>
            <person name="Marchal M."/>
            <person name="Medigue C."/>
            <person name="Muller D."/>
            <person name="Nesme X."/>
            <person name="Plewniak F."/>
            <person name="Proux C."/>
            <person name="Ramirez-Bahena M.H."/>
            <person name="Schenowitz C."/>
            <person name="Sismeiro O."/>
            <person name="Vallenet D."/>
            <person name="Santini J.M."/>
            <person name="Bertin P.N."/>
        </authorList>
    </citation>
    <scope>NUCLEOTIDE SEQUENCE [LARGE SCALE GENOMIC DNA]</scope>
    <source>
        <strain evidence="4 5">NT-26</strain>
    </source>
</reference>
<sequence>MRVIGRRIIIWGGLLAVLAGGVAYSLRPQPVQVDIAHVTTAPLRVAIREEGETRVRHVYTLHAPLRGHLQRLTVEPGDTVAANETELARIEPAPPEFLDVRTEAAQRAAVDAAVAARELAVAEVEGAQVNLEYATTELARARIQSEHQAISQRTLDEAERAFRVAETSLATAKASLEVREFELARARSQLLTRQEIDSRSDACECVSVMAPVNGLVLQVLRRSEGVVEAGAPLLDIGDPKDIEVVVDLLSEDAVTVEAGQRAVVRNWGGDELEARVKRIEPFGETKVSALGIEEQRVKVVLDIVSPPALWSSLGHGFRVDVDVIMFEESVPQLPLGAFFRTGDDWSVFVVEEGRAILRKVIIGQRNALAVQVLEGLDEGEEVVLYPSSQIENDTAVEARQTASR</sequence>
<accession>L0NCZ1</accession>
<dbReference type="Gene3D" id="1.10.287.470">
    <property type="entry name" value="Helix hairpin bin"/>
    <property type="match status" value="1"/>
</dbReference>
<dbReference type="Gene3D" id="2.40.30.170">
    <property type="match status" value="1"/>
</dbReference>
<dbReference type="OrthoDB" id="9791520at2"/>
<dbReference type="GO" id="GO:0030313">
    <property type="term" value="C:cell envelope"/>
    <property type="evidence" value="ECO:0007669"/>
    <property type="project" value="UniProtKB-SubCell"/>
</dbReference>
<dbReference type="Pfam" id="PF25989">
    <property type="entry name" value="YknX_C"/>
    <property type="match status" value="1"/>
</dbReference>